<accession>A0A956NDR3</accession>
<dbReference type="AlphaFoldDB" id="A0A956NDR3"/>
<feature type="transmembrane region" description="Helical" evidence="2">
    <location>
        <begin position="336"/>
        <end position="353"/>
    </location>
</feature>
<dbReference type="SUPFAM" id="SSF49785">
    <property type="entry name" value="Galactose-binding domain-like"/>
    <property type="match status" value="1"/>
</dbReference>
<comment type="caution">
    <text evidence="4">The sequence shown here is derived from an EMBL/GenBank/DDBJ whole genome shotgun (WGS) entry which is preliminary data.</text>
</comment>
<keyword evidence="2" id="KW-1133">Transmembrane helix</keyword>
<dbReference type="InterPro" id="IPR038637">
    <property type="entry name" value="NPCBM_sf"/>
</dbReference>
<dbReference type="InterPro" id="IPR008979">
    <property type="entry name" value="Galactose-bd-like_sf"/>
</dbReference>
<feature type="compositionally biased region" description="Basic and acidic residues" evidence="1">
    <location>
        <begin position="472"/>
        <end position="506"/>
    </location>
</feature>
<reference evidence="4" key="2">
    <citation type="journal article" date="2021" name="Microbiome">
        <title>Successional dynamics and alternative stable states in a saline activated sludge microbial community over 9 years.</title>
        <authorList>
            <person name="Wang Y."/>
            <person name="Ye J."/>
            <person name="Ju F."/>
            <person name="Liu L."/>
            <person name="Boyd J.A."/>
            <person name="Deng Y."/>
            <person name="Parks D.H."/>
            <person name="Jiang X."/>
            <person name="Yin X."/>
            <person name="Woodcroft B.J."/>
            <person name="Tyson G.W."/>
            <person name="Hugenholtz P."/>
            <person name="Polz M.F."/>
            <person name="Zhang T."/>
        </authorList>
    </citation>
    <scope>NUCLEOTIDE SEQUENCE</scope>
    <source>
        <strain evidence="4">HKST-UBA02</strain>
    </source>
</reference>
<feature type="region of interest" description="Disordered" evidence="1">
    <location>
        <begin position="456"/>
        <end position="507"/>
    </location>
</feature>
<evidence type="ECO:0000313" key="4">
    <source>
        <dbReference type="EMBL" id="MCA9757091.1"/>
    </source>
</evidence>
<evidence type="ECO:0000256" key="1">
    <source>
        <dbReference type="SAM" id="MobiDB-lite"/>
    </source>
</evidence>
<dbReference type="Pfam" id="PF06728">
    <property type="entry name" value="PIG-U"/>
    <property type="match status" value="1"/>
</dbReference>
<dbReference type="InterPro" id="IPR013222">
    <property type="entry name" value="Glyco_hyd_98_carb-bd"/>
</dbReference>
<feature type="transmembrane region" description="Helical" evidence="2">
    <location>
        <begin position="208"/>
        <end position="231"/>
    </location>
</feature>
<sequence length="689" mass="73440">MPAPQPAPAKSSGGRIATQTRLWTALRAHASIIALVGLAGALRVWILTRPGLGDDFDLGLFVGWMRSLNSGGFAEFYGSGLFGDYPPLMMILYRAFGWIAAAVTQDPSVHALRVAIKSMSAIFELAIGILLYVETRHIFKARRVHLQTGASHDVVRTAATTAALVAASLFLFNPAAIYESAYWGQVDAVPTAFMLGSLMLVRRRHWIAVGFVAGLGLTAKFQTIVLVPLLLLEATRMAGVRGLARLALGTVVGLGLAAVPFVLTGTLDDIVSRAYINVVGQYPRLSNNAYNLWYVVANPGMPNGAPPHALVAAAAKGASTVSLGDSFLLTLSLRKLSVGLFGLVVGVVLSLYSRRPGSIERHLAAGLLVLAFFLFPTEMHERYAYPALALLAPWAATRGLNERAYWVISTILLLNLAAVLPIHPLAPQLSGINLALFAGLLVSLVVSRTRGAVTGVESGPNVSAPNEGEFGEVERTRSTGARESDHTATDHTATDHAASEDSRAEDSPSPWVQFLLRCLRWGTAAAVVLSVLAASWFYVSGASHNIATPPDHLAWLSELEPEAAEQGWGEFRERASVTGEPLRIGSAFYLAGIGTHAPARLVYSIPEDAQWFEAVLGIDASGQGDGSARVRIDVDGRTVFRSPEVTAETGPRTIKAMVTGGETLTIHVDPTADGNQSDHVDLALARFAR</sequence>
<organism evidence="4 5">
    <name type="scientific">Eiseniibacteriota bacterium</name>
    <dbReference type="NCBI Taxonomy" id="2212470"/>
    <lineage>
        <taxon>Bacteria</taxon>
        <taxon>Candidatus Eiseniibacteriota</taxon>
    </lineage>
</organism>
<dbReference type="Gene3D" id="2.60.120.1060">
    <property type="entry name" value="NPCBM/NEW2 domain"/>
    <property type="match status" value="1"/>
</dbReference>
<gene>
    <name evidence="4" type="ORF">KDA27_14900</name>
</gene>
<keyword evidence="2" id="KW-0812">Transmembrane</keyword>
<dbReference type="Proteomes" id="UP000739538">
    <property type="component" value="Unassembled WGS sequence"/>
</dbReference>
<dbReference type="EMBL" id="JAGQHS010000081">
    <property type="protein sequence ID" value="MCA9757091.1"/>
    <property type="molecule type" value="Genomic_DNA"/>
</dbReference>
<feature type="transmembrane region" description="Helical" evidence="2">
    <location>
        <begin position="404"/>
        <end position="423"/>
    </location>
</feature>
<proteinExistence type="predicted"/>
<evidence type="ECO:0000259" key="3">
    <source>
        <dbReference type="SMART" id="SM00776"/>
    </source>
</evidence>
<evidence type="ECO:0000256" key="2">
    <source>
        <dbReference type="SAM" id="Phobius"/>
    </source>
</evidence>
<feature type="transmembrane region" description="Helical" evidence="2">
    <location>
        <begin position="115"/>
        <end position="133"/>
    </location>
</feature>
<keyword evidence="2" id="KW-0472">Membrane</keyword>
<feature type="transmembrane region" description="Helical" evidence="2">
    <location>
        <begin position="25"/>
        <end position="46"/>
    </location>
</feature>
<evidence type="ECO:0000313" key="5">
    <source>
        <dbReference type="Proteomes" id="UP000739538"/>
    </source>
</evidence>
<reference evidence="4" key="1">
    <citation type="submission" date="2020-04" db="EMBL/GenBank/DDBJ databases">
        <authorList>
            <person name="Zhang T."/>
        </authorList>
    </citation>
    <scope>NUCLEOTIDE SEQUENCE</scope>
    <source>
        <strain evidence="4">HKST-UBA02</strain>
    </source>
</reference>
<feature type="transmembrane region" description="Helical" evidence="2">
    <location>
        <begin position="243"/>
        <end position="263"/>
    </location>
</feature>
<dbReference type="Pfam" id="PF08305">
    <property type="entry name" value="NPCBM"/>
    <property type="match status" value="1"/>
</dbReference>
<dbReference type="SMART" id="SM00776">
    <property type="entry name" value="NPCBM"/>
    <property type="match status" value="1"/>
</dbReference>
<feature type="domain" description="Glycosyl hydrolase family 98 putative carbohydrate-binding module" evidence="3">
    <location>
        <begin position="550"/>
        <end position="689"/>
    </location>
</feature>
<protein>
    <submittedName>
        <fullName evidence="4">NPCBM/NEW2 domain-containing protein</fullName>
    </submittedName>
</protein>
<name>A0A956NDR3_UNCEI</name>
<feature type="transmembrane region" description="Helical" evidence="2">
    <location>
        <begin position="154"/>
        <end position="176"/>
    </location>
</feature>